<protein>
    <recommendedName>
        <fullName evidence="1">DUF7869 domain-containing protein</fullName>
    </recommendedName>
</protein>
<keyword evidence="3" id="KW-1185">Reference proteome</keyword>
<evidence type="ECO:0000313" key="3">
    <source>
        <dbReference type="Proteomes" id="UP000005408"/>
    </source>
</evidence>
<dbReference type="AlphaFoldDB" id="A0A8W8MGX5"/>
<dbReference type="InterPro" id="IPR057191">
    <property type="entry name" value="DUF7869"/>
</dbReference>
<evidence type="ECO:0000313" key="2">
    <source>
        <dbReference type="EnsemblMetazoa" id="G34024.1:cds"/>
    </source>
</evidence>
<evidence type="ECO:0000259" key="1">
    <source>
        <dbReference type="Pfam" id="PF25273"/>
    </source>
</evidence>
<feature type="domain" description="DUF7869" evidence="1">
    <location>
        <begin position="6"/>
        <end position="94"/>
    </location>
</feature>
<dbReference type="PANTHER" id="PTHR34415">
    <property type="entry name" value="INTEGRASE CATALYTIC DOMAIN-CONTAINING PROTEIN"/>
    <property type="match status" value="1"/>
</dbReference>
<sequence length="127" mass="14763">MQIPGRTRCLVDSGLGHIRKLFRRSDVDALSHLVDVVQKSASSNVAFPYQQDCTKTWEWRDWKQFLSSNFKSVRNIRKYHYFRFSCEDPGYVFLKESVDSVETQVSILKNAITDPQTRPMATCIRLA</sequence>
<name>A0A8W8MGX5_MAGGI</name>
<dbReference type="EnsemblMetazoa" id="G34024.1">
    <property type="protein sequence ID" value="G34024.1:cds"/>
    <property type="gene ID" value="G34024"/>
</dbReference>
<dbReference type="Pfam" id="PF25273">
    <property type="entry name" value="DUF7869"/>
    <property type="match status" value="1"/>
</dbReference>
<dbReference type="Proteomes" id="UP000005408">
    <property type="component" value="Unassembled WGS sequence"/>
</dbReference>
<accession>A0A8W8MGX5</accession>
<organism evidence="2 3">
    <name type="scientific">Magallana gigas</name>
    <name type="common">Pacific oyster</name>
    <name type="synonym">Crassostrea gigas</name>
    <dbReference type="NCBI Taxonomy" id="29159"/>
    <lineage>
        <taxon>Eukaryota</taxon>
        <taxon>Metazoa</taxon>
        <taxon>Spiralia</taxon>
        <taxon>Lophotrochozoa</taxon>
        <taxon>Mollusca</taxon>
        <taxon>Bivalvia</taxon>
        <taxon>Autobranchia</taxon>
        <taxon>Pteriomorphia</taxon>
        <taxon>Ostreida</taxon>
        <taxon>Ostreoidea</taxon>
        <taxon>Ostreidae</taxon>
        <taxon>Magallana</taxon>
    </lineage>
</organism>
<dbReference type="PANTHER" id="PTHR34415:SF1">
    <property type="entry name" value="INTEGRASE CATALYTIC DOMAIN-CONTAINING PROTEIN"/>
    <property type="match status" value="1"/>
</dbReference>
<proteinExistence type="predicted"/>
<reference evidence="2" key="1">
    <citation type="submission" date="2022-08" db="UniProtKB">
        <authorList>
            <consortium name="EnsemblMetazoa"/>
        </authorList>
    </citation>
    <scope>IDENTIFICATION</scope>
    <source>
        <strain evidence="2">05x7-T-G4-1.051#20</strain>
    </source>
</reference>